<dbReference type="AlphaFoldDB" id="A0AAD5SNW5"/>
<evidence type="ECO:0000313" key="8">
    <source>
        <dbReference type="Proteomes" id="UP001211907"/>
    </source>
</evidence>
<accession>A0AAD5SNW5</accession>
<comment type="subcellular location">
    <subcellularLocation>
        <location evidence="3 4">Nucleus</location>
    </subcellularLocation>
</comment>
<evidence type="ECO:0000313" key="7">
    <source>
        <dbReference type="EMBL" id="KAJ3089396.1"/>
    </source>
</evidence>
<feature type="compositionally biased region" description="Acidic residues" evidence="5">
    <location>
        <begin position="74"/>
        <end position="83"/>
    </location>
</feature>
<dbReference type="Pfam" id="PF00046">
    <property type="entry name" value="Homeodomain"/>
    <property type="match status" value="1"/>
</dbReference>
<evidence type="ECO:0000256" key="3">
    <source>
        <dbReference type="PROSITE-ProRule" id="PRU00108"/>
    </source>
</evidence>
<feature type="region of interest" description="Disordered" evidence="5">
    <location>
        <begin position="234"/>
        <end position="257"/>
    </location>
</feature>
<feature type="compositionally biased region" description="Polar residues" evidence="5">
    <location>
        <begin position="1"/>
        <end position="72"/>
    </location>
</feature>
<reference evidence="7" key="1">
    <citation type="submission" date="2020-05" db="EMBL/GenBank/DDBJ databases">
        <title>Phylogenomic resolution of chytrid fungi.</title>
        <authorList>
            <person name="Stajich J.E."/>
            <person name="Amses K."/>
            <person name="Simmons R."/>
            <person name="Seto K."/>
            <person name="Myers J."/>
            <person name="Bonds A."/>
            <person name="Quandt C.A."/>
            <person name="Barry K."/>
            <person name="Liu P."/>
            <person name="Grigoriev I."/>
            <person name="Longcore J.E."/>
            <person name="James T.Y."/>
        </authorList>
    </citation>
    <scope>NUCLEOTIDE SEQUENCE</scope>
    <source>
        <strain evidence="7">JEL0513</strain>
    </source>
</reference>
<dbReference type="PANTHER" id="PTHR24324">
    <property type="entry name" value="HOMEOBOX PROTEIN HHEX"/>
    <property type="match status" value="1"/>
</dbReference>
<feature type="domain" description="Homeobox" evidence="6">
    <location>
        <begin position="84"/>
        <end position="144"/>
    </location>
</feature>
<dbReference type="SMART" id="SM00389">
    <property type="entry name" value="HOX"/>
    <property type="match status" value="1"/>
</dbReference>
<protein>
    <recommendedName>
        <fullName evidence="6">Homeobox domain-containing protein</fullName>
    </recommendedName>
</protein>
<feature type="region of interest" description="Disordered" evidence="5">
    <location>
        <begin position="355"/>
        <end position="374"/>
    </location>
</feature>
<evidence type="ECO:0000256" key="1">
    <source>
        <dbReference type="ARBA" id="ARBA00023125"/>
    </source>
</evidence>
<dbReference type="InterPro" id="IPR001356">
    <property type="entry name" value="HD"/>
</dbReference>
<dbReference type="PROSITE" id="PS50071">
    <property type="entry name" value="HOMEOBOX_2"/>
    <property type="match status" value="1"/>
</dbReference>
<evidence type="ECO:0000259" key="6">
    <source>
        <dbReference type="PROSITE" id="PS50071"/>
    </source>
</evidence>
<dbReference type="EMBL" id="JADGJH010003687">
    <property type="protein sequence ID" value="KAJ3089396.1"/>
    <property type="molecule type" value="Genomic_DNA"/>
</dbReference>
<name>A0AAD5SNW5_9FUNG</name>
<feature type="region of interest" description="Disordered" evidence="5">
    <location>
        <begin position="1"/>
        <end position="96"/>
    </location>
</feature>
<feature type="compositionally biased region" description="Low complexity" evidence="5">
    <location>
        <begin position="550"/>
        <end position="559"/>
    </location>
</feature>
<keyword evidence="2 3" id="KW-0371">Homeobox</keyword>
<keyword evidence="8" id="KW-1185">Reference proteome</keyword>
<dbReference type="CDD" id="cd00086">
    <property type="entry name" value="homeodomain"/>
    <property type="match status" value="1"/>
</dbReference>
<sequence length="569" mass="61256">MHNQQISFGSNFRSGSNLNSAPSQSQIQNVHNLESHQFSSGVQNETDNNLIHNISPNLNNGVSDNGGQNTGNIDEYDDDDSDDAGSSSKRRRATQAQISTLEDAFSVNPNPDADMRKMLAEKCDMTPRSVQIWVCFSNKLAERNGAQIDPTDTAALIVISKVSKRGRKQGTVYPRKSQPEIPTARLSSLYKKRMPKYKPTPAVLVRPGGGNADLIVPPPPPQHPPVTIFQNSIGRDDANGDNDSSGKSGFLHDVHPHHLPKGNNQHAHHNIGRISPPQIHTLQVDTLLWGTWRRTLTPADQTIDLIPDLQMHMDSLHRLVYITITSGGGQFRVEISFDSIVSITVEDRHYPAPISATVAPNANNDDGNRNEQEVGNGHLENEVEGEGNGKSEKSIIGGGASAGNLGTEDVVVTAVTFTLGNSGGITFPRFFMQLPPSVEWLQCSDFTENSQGTTVPTFTVLAGGGVDGVGTGRSRYITGSTSGSGSGGFSHGDALKSVLAEVVTGDKWLSQCVGGSGRANSNGANNGTDSMFTAPSKQINVSIHNPQPYQQQHYYQPQPGHSQMQIHQA</sequence>
<dbReference type="InterPro" id="IPR051000">
    <property type="entry name" value="Homeobox_DNA-bind_prot"/>
</dbReference>
<proteinExistence type="predicted"/>
<dbReference type="GO" id="GO:0006357">
    <property type="term" value="P:regulation of transcription by RNA polymerase II"/>
    <property type="evidence" value="ECO:0007669"/>
    <property type="project" value="TreeGrafter"/>
</dbReference>
<feature type="DNA-binding region" description="Homeobox" evidence="3">
    <location>
        <begin position="86"/>
        <end position="145"/>
    </location>
</feature>
<gene>
    <name evidence="7" type="ORF">HK100_007759</name>
</gene>
<dbReference type="GO" id="GO:0000978">
    <property type="term" value="F:RNA polymerase II cis-regulatory region sequence-specific DNA binding"/>
    <property type="evidence" value="ECO:0007669"/>
    <property type="project" value="TreeGrafter"/>
</dbReference>
<evidence type="ECO:0000256" key="4">
    <source>
        <dbReference type="RuleBase" id="RU000682"/>
    </source>
</evidence>
<keyword evidence="3 4" id="KW-0539">Nucleus</keyword>
<feature type="region of interest" description="Disordered" evidence="5">
    <location>
        <begin position="550"/>
        <end position="569"/>
    </location>
</feature>
<comment type="caution">
    <text evidence="7">The sequence shown here is derived from an EMBL/GenBank/DDBJ whole genome shotgun (WGS) entry which is preliminary data.</text>
</comment>
<dbReference type="GO" id="GO:0030154">
    <property type="term" value="P:cell differentiation"/>
    <property type="evidence" value="ECO:0007669"/>
    <property type="project" value="TreeGrafter"/>
</dbReference>
<keyword evidence="1 3" id="KW-0238">DNA-binding</keyword>
<evidence type="ECO:0000256" key="2">
    <source>
        <dbReference type="ARBA" id="ARBA00023155"/>
    </source>
</evidence>
<dbReference type="GO" id="GO:0005634">
    <property type="term" value="C:nucleus"/>
    <property type="evidence" value="ECO:0007669"/>
    <property type="project" value="UniProtKB-SubCell"/>
</dbReference>
<dbReference type="Gene3D" id="1.10.10.60">
    <property type="entry name" value="Homeodomain-like"/>
    <property type="match status" value="1"/>
</dbReference>
<feature type="non-terminal residue" evidence="7">
    <location>
        <position position="1"/>
    </location>
</feature>
<dbReference type="InterPro" id="IPR009057">
    <property type="entry name" value="Homeodomain-like_sf"/>
</dbReference>
<organism evidence="7 8">
    <name type="scientific">Physocladia obscura</name>
    <dbReference type="NCBI Taxonomy" id="109957"/>
    <lineage>
        <taxon>Eukaryota</taxon>
        <taxon>Fungi</taxon>
        <taxon>Fungi incertae sedis</taxon>
        <taxon>Chytridiomycota</taxon>
        <taxon>Chytridiomycota incertae sedis</taxon>
        <taxon>Chytridiomycetes</taxon>
        <taxon>Chytridiales</taxon>
        <taxon>Chytriomycetaceae</taxon>
        <taxon>Physocladia</taxon>
    </lineage>
</organism>
<dbReference type="PANTHER" id="PTHR24324:SF9">
    <property type="entry name" value="HOMEOBOX DOMAIN-CONTAINING PROTEIN"/>
    <property type="match status" value="1"/>
</dbReference>
<evidence type="ECO:0000256" key="5">
    <source>
        <dbReference type="SAM" id="MobiDB-lite"/>
    </source>
</evidence>
<dbReference type="Proteomes" id="UP001211907">
    <property type="component" value="Unassembled WGS sequence"/>
</dbReference>
<dbReference type="SUPFAM" id="SSF46689">
    <property type="entry name" value="Homeodomain-like"/>
    <property type="match status" value="1"/>
</dbReference>
<feature type="compositionally biased region" description="Polar residues" evidence="5">
    <location>
        <begin position="560"/>
        <end position="569"/>
    </location>
</feature>